<feature type="transmembrane region" description="Helical" evidence="1">
    <location>
        <begin position="48"/>
        <end position="66"/>
    </location>
</feature>
<keyword evidence="3" id="KW-1185">Reference proteome</keyword>
<feature type="transmembrane region" description="Helical" evidence="1">
    <location>
        <begin position="311"/>
        <end position="333"/>
    </location>
</feature>
<accession>A0ABS7BSJ8</accession>
<feature type="transmembrane region" description="Helical" evidence="1">
    <location>
        <begin position="78"/>
        <end position="96"/>
    </location>
</feature>
<dbReference type="Proteomes" id="UP000759103">
    <property type="component" value="Unassembled WGS sequence"/>
</dbReference>
<name>A0ABS7BSJ8_9SPHN</name>
<proteinExistence type="predicted"/>
<keyword evidence="1" id="KW-1133">Transmembrane helix</keyword>
<dbReference type="RefSeq" id="WP_219750132.1">
    <property type="nucleotide sequence ID" value="NZ_JAHXZN010000008.1"/>
</dbReference>
<keyword evidence="1" id="KW-0472">Membrane</keyword>
<dbReference type="EMBL" id="JAHXZN010000008">
    <property type="protein sequence ID" value="MBW6532578.1"/>
    <property type="molecule type" value="Genomic_DNA"/>
</dbReference>
<feature type="transmembrane region" description="Helical" evidence="1">
    <location>
        <begin position="345"/>
        <end position="365"/>
    </location>
</feature>
<sequence>MPDNAALPAPGLLSLPSNASVAPAAPVAPSLWPTVRAMAFPLLTNAWPLLLLVSQKAFVVPGLLLVGSGDTRYRRDLMLALALGVVGLLVYFTQFGNGYDQVHLIGFMLFVFAMPALNYGVRRDPRLLRKLLTYFTLFNVALSIYFLVYDVDLYGFRGLNRIEGSDGVTYRIYFESSSLAAIALLSTFRRRWLQLATLAAVTFFVVLIARSAVVMALLAANLMAPYILRSPPHIKVATAIAAVGSAVLLFIYLPVIRPDIDLSLSAKQLQLQVILSLLQDNWSGWGWGTFIPYLSTDRDQPYQIEMQLPMLVLQLGPAATTAILLLILAMFLSAAEQSLRGYARFATYALIGFNNPWLFLPSWYLTCQLLFRVEPDPPTGPELQQ</sequence>
<reference evidence="2 3" key="1">
    <citation type="submission" date="2021-07" db="EMBL/GenBank/DDBJ databases">
        <title>Sphingomonas sp.</title>
        <authorList>
            <person name="Feng G."/>
            <person name="Li J."/>
            <person name="Pan M."/>
        </authorList>
    </citation>
    <scope>NUCLEOTIDE SEQUENCE [LARGE SCALE GENOMIC DNA]</scope>
    <source>
        <strain evidence="2 3">RRHST34</strain>
    </source>
</reference>
<organism evidence="2 3">
    <name type="scientific">Sphingomonas citri</name>
    <dbReference type="NCBI Taxonomy" id="2862499"/>
    <lineage>
        <taxon>Bacteria</taxon>
        <taxon>Pseudomonadati</taxon>
        <taxon>Pseudomonadota</taxon>
        <taxon>Alphaproteobacteria</taxon>
        <taxon>Sphingomonadales</taxon>
        <taxon>Sphingomonadaceae</taxon>
        <taxon>Sphingomonas</taxon>
    </lineage>
</organism>
<feature type="transmembrane region" description="Helical" evidence="1">
    <location>
        <begin position="234"/>
        <end position="253"/>
    </location>
</feature>
<feature type="transmembrane region" description="Helical" evidence="1">
    <location>
        <begin position="131"/>
        <end position="148"/>
    </location>
</feature>
<keyword evidence="1" id="KW-0812">Transmembrane</keyword>
<evidence type="ECO:0000313" key="2">
    <source>
        <dbReference type="EMBL" id="MBW6532578.1"/>
    </source>
</evidence>
<feature type="transmembrane region" description="Helical" evidence="1">
    <location>
        <begin position="102"/>
        <end position="119"/>
    </location>
</feature>
<evidence type="ECO:0000256" key="1">
    <source>
        <dbReference type="SAM" id="Phobius"/>
    </source>
</evidence>
<feature type="transmembrane region" description="Helical" evidence="1">
    <location>
        <begin position="195"/>
        <end position="228"/>
    </location>
</feature>
<evidence type="ECO:0000313" key="3">
    <source>
        <dbReference type="Proteomes" id="UP000759103"/>
    </source>
</evidence>
<gene>
    <name evidence="2" type="ORF">KZ820_17690</name>
</gene>
<comment type="caution">
    <text evidence="2">The sequence shown here is derived from an EMBL/GenBank/DDBJ whole genome shotgun (WGS) entry which is preliminary data.</text>
</comment>
<protein>
    <submittedName>
        <fullName evidence="2">Uncharacterized protein</fullName>
    </submittedName>
</protein>